<dbReference type="Pfam" id="PF07460">
    <property type="entry name" value="NUMOD3"/>
    <property type="match status" value="1"/>
</dbReference>
<dbReference type="Proteomes" id="UP000583929">
    <property type="component" value="Unassembled WGS sequence"/>
</dbReference>
<protein>
    <recommendedName>
        <fullName evidence="2">Nuclease associated modular domain-containing protein</fullName>
    </recommendedName>
</protein>
<gene>
    <name evidence="3" type="ORF">F8388_000424</name>
    <name evidence="4" type="ORF">G4B88_025979</name>
</gene>
<evidence type="ECO:0000313" key="4">
    <source>
        <dbReference type="EMBL" id="KAF4394010.1"/>
    </source>
</evidence>
<evidence type="ECO:0000313" key="5">
    <source>
        <dbReference type="Proteomes" id="UP000525078"/>
    </source>
</evidence>
<evidence type="ECO:0000256" key="1">
    <source>
        <dbReference type="SAM" id="MobiDB-lite"/>
    </source>
</evidence>
<dbReference type="AlphaFoldDB" id="A0A7J6F1F2"/>
<proteinExistence type="predicted"/>
<name>A0A7J6F1F2_CANSA</name>
<evidence type="ECO:0000313" key="6">
    <source>
        <dbReference type="Proteomes" id="UP000583929"/>
    </source>
</evidence>
<dbReference type="InterPro" id="IPR003611">
    <property type="entry name" value="NUMOD3"/>
</dbReference>
<evidence type="ECO:0000313" key="3">
    <source>
        <dbReference type="EMBL" id="KAF4363759.1"/>
    </source>
</evidence>
<feature type="domain" description="Nuclease associated modular" evidence="2">
    <location>
        <begin position="132"/>
        <end position="159"/>
    </location>
</feature>
<dbReference type="EMBL" id="JAATIQ010000047">
    <property type="protein sequence ID" value="KAF4394010.1"/>
    <property type="molecule type" value="Genomic_DNA"/>
</dbReference>
<keyword evidence="6" id="KW-1185">Reference proteome</keyword>
<feature type="region of interest" description="Disordered" evidence="1">
    <location>
        <begin position="294"/>
        <end position="316"/>
    </location>
</feature>
<accession>A0A7J6F1F2</accession>
<comment type="caution">
    <text evidence="3">The sequence shown here is derived from an EMBL/GenBank/DDBJ whole genome shotgun (WGS) entry which is preliminary data.</text>
</comment>
<reference evidence="5 6" key="1">
    <citation type="journal article" date="2020" name="bioRxiv">
        <title>Sequence and annotation of 42 cannabis genomes reveals extensive copy number variation in cannabinoid synthesis and pathogen resistance genes.</title>
        <authorList>
            <person name="Mckernan K.J."/>
            <person name="Helbert Y."/>
            <person name="Kane L.T."/>
            <person name="Ebling H."/>
            <person name="Zhang L."/>
            <person name="Liu B."/>
            <person name="Eaton Z."/>
            <person name="Mclaughlin S."/>
            <person name="Kingan S."/>
            <person name="Baybayan P."/>
            <person name="Concepcion G."/>
            <person name="Jordan M."/>
            <person name="Riva A."/>
            <person name="Barbazuk W."/>
            <person name="Harkins T."/>
        </authorList>
    </citation>
    <scope>NUCLEOTIDE SEQUENCE [LARGE SCALE GENOMIC DNA]</scope>
    <source>
        <strain evidence="5 6">cv. Jamaican Lion 4</strain>
        <strain evidence="4">Father</strain>
        <strain evidence="3">Mother</strain>
        <tissue evidence="3">Leaf</tissue>
    </source>
</reference>
<organism evidence="3 5">
    <name type="scientific">Cannabis sativa</name>
    <name type="common">Hemp</name>
    <name type="synonym">Marijuana</name>
    <dbReference type="NCBI Taxonomy" id="3483"/>
    <lineage>
        <taxon>Eukaryota</taxon>
        <taxon>Viridiplantae</taxon>
        <taxon>Streptophyta</taxon>
        <taxon>Embryophyta</taxon>
        <taxon>Tracheophyta</taxon>
        <taxon>Spermatophyta</taxon>
        <taxon>Magnoliopsida</taxon>
        <taxon>eudicotyledons</taxon>
        <taxon>Gunneridae</taxon>
        <taxon>Pentapetalae</taxon>
        <taxon>rosids</taxon>
        <taxon>fabids</taxon>
        <taxon>Rosales</taxon>
        <taxon>Cannabaceae</taxon>
        <taxon>Cannabis</taxon>
    </lineage>
</organism>
<dbReference type="EMBL" id="JAATIP010000172">
    <property type="protein sequence ID" value="KAF4363759.1"/>
    <property type="molecule type" value="Genomic_DNA"/>
</dbReference>
<evidence type="ECO:0000259" key="2">
    <source>
        <dbReference type="Pfam" id="PF07460"/>
    </source>
</evidence>
<sequence>MFGFQTTLPPVPHLIFHHLQIPSFHLRFSIFRSVSICGCLEYRHFIKMQKNHDISMPWNNSSSISHIDSLPKLNSLGALHINGTDFGKWPHQSLVGINSSADQSLLEEVLAINWNDSFKSLSSKEIKERKRREKIGLANKGKVPWNKGRKHSEETRARIKQRTIEALNNPKVRKKMAEHPRAHSDQVKAKIGSSLRRVWSKRLKWKRSRDNFFHSWAKSIAEAAKIGGHGEEELDWESYNKIKQEIVDKQFRLAEEKIKAKELAKMEKASQVMAKRMEKLARMRELREERIKEKKEQEKVKRKLNQAKRDSTKKLKLQQKLSQIRQKIPLNGQVSNRRDGGATLNIPAWEKLDLKLLKSEVLQKEVSFAEQLKAAKNKKVEFSTTESLY</sequence>
<dbReference type="Proteomes" id="UP000525078">
    <property type="component" value="Unassembled WGS sequence"/>
</dbReference>
<dbReference type="PANTHER" id="PTHR34199">
    <property type="entry name" value="NUMOD3 MOTIF FAMILY PROTEIN, EXPRESSED"/>
    <property type="match status" value="1"/>
</dbReference>
<dbReference type="PANTHER" id="PTHR34199:SF1">
    <property type="entry name" value="HISTONE-LYSINE N-METHYLTRANSFERASE, H3 LYSINE-79 SPECIFIC-LIKE PROTEIN"/>
    <property type="match status" value="1"/>
</dbReference>
<dbReference type="GO" id="GO:0003677">
    <property type="term" value="F:DNA binding"/>
    <property type="evidence" value="ECO:0007669"/>
    <property type="project" value="InterPro"/>
</dbReference>